<dbReference type="RefSeq" id="WP_048193258.1">
    <property type="nucleotide sequence ID" value="NZ_CAAGSM010000007.1"/>
</dbReference>
<evidence type="ECO:0000256" key="1">
    <source>
        <dbReference type="ARBA" id="ARBA00022490"/>
    </source>
</evidence>
<keyword evidence="5 6" id="KW-0378">Hydrolase</keyword>
<reference evidence="7 8" key="1">
    <citation type="submission" date="2014-09" db="EMBL/GenBank/DDBJ databases">
        <title>Draft genome sequence of an obligately methylotrophic methanogen, Methanococcoides methylutens, isolated from marine sediment.</title>
        <authorList>
            <person name="Guan Y."/>
            <person name="Ngugi D.K."/>
            <person name="Blom J."/>
            <person name="Ali S."/>
            <person name="Ferry J.G."/>
            <person name="Stingl U."/>
        </authorList>
    </citation>
    <scope>NUCLEOTIDE SEQUENCE [LARGE SCALE GENOMIC DNA]</scope>
    <source>
        <strain evidence="7 8">DSM 2657</strain>
    </source>
</reference>
<name>A0A099T339_METMT</name>
<dbReference type="EC" id="3.1.26.5" evidence="6"/>
<comment type="function">
    <text evidence="6">Part of ribonuclease P, a protein complex that generates mature tRNA molecules by cleaving their 5'-ends.</text>
</comment>
<dbReference type="InterPro" id="IPR036980">
    <property type="entry name" value="RNase_P/MRP_Rpp29_sf"/>
</dbReference>
<dbReference type="GO" id="GO:0030677">
    <property type="term" value="C:ribonuclease P complex"/>
    <property type="evidence" value="ECO:0007669"/>
    <property type="project" value="UniProtKB-UniRule"/>
</dbReference>
<evidence type="ECO:0000313" key="8">
    <source>
        <dbReference type="Proteomes" id="UP000029859"/>
    </source>
</evidence>
<dbReference type="Pfam" id="PF01868">
    <property type="entry name" value="RNase_P-MRP_p29"/>
    <property type="match status" value="1"/>
</dbReference>
<sequence length="101" mass="11439">MGASASNLIFHELIGLVTEIIESTNPTLNNIKGRVVNETRNMLVIETEGMEEKMVPKEGTVFIFHIPSHSANQNQRVMINGKLLLSQPENRVKNLKKIRMR</sequence>
<keyword evidence="8" id="KW-1185">Reference proteome</keyword>
<evidence type="ECO:0000256" key="4">
    <source>
        <dbReference type="ARBA" id="ARBA00022759"/>
    </source>
</evidence>
<dbReference type="InterPro" id="IPR023538">
    <property type="entry name" value="RNP1"/>
</dbReference>
<dbReference type="GO" id="GO:0001682">
    <property type="term" value="P:tRNA 5'-leader removal"/>
    <property type="evidence" value="ECO:0007669"/>
    <property type="project" value="UniProtKB-UniRule"/>
</dbReference>
<evidence type="ECO:0000256" key="2">
    <source>
        <dbReference type="ARBA" id="ARBA00022694"/>
    </source>
</evidence>
<comment type="subunit">
    <text evidence="6">Consists of a catalytic RNA component and at least 4-5 protein subunits.</text>
</comment>
<dbReference type="GO" id="GO:0005737">
    <property type="term" value="C:cytoplasm"/>
    <property type="evidence" value="ECO:0007669"/>
    <property type="project" value="UniProtKB-SubCell"/>
</dbReference>
<comment type="subcellular location">
    <subcellularLocation>
        <location evidence="6">Cytoplasm</location>
    </subcellularLocation>
</comment>
<dbReference type="EMBL" id="JRHO01000005">
    <property type="protein sequence ID" value="KGK99527.1"/>
    <property type="molecule type" value="Genomic_DNA"/>
</dbReference>
<dbReference type="Proteomes" id="UP000029859">
    <property type="component" value="Unassembled WGS sequence"/>
</dbReference>
<evidence type="ECO:0000256" key="3">
    <source>
        <dbReference type="ARBA" id="ARBA00022722"/>
    </source>
</evidence>
<dbReference type="SMART" id="SM00538">
    <property type="entry name" value="POP4"/>
    <property type="match status" value="1"/>
</dbReference>
<keyword evidence="1 6" id="KW-0963">Cytoplasm</keyword>
<keyword evidence="2 6" id="KW-0819">tRNA processing</keyword>
<protein>
    <recommendedName>
        <fullName evidence="6">Ribonuclease P protein component 1</fullName>
        <shortName evidence="6">RNase P component 1</shortName>
        <ecNumber evidence="6">3.1.26.5</ecNumber>
    </recommendedName>
    <alternativeName>
        <fullName evidence="6">Rpp29</fullName>
    </alternativeName>
</protein>
<organism evidence="7 8">
    <name type="scientific">Methanococcoides methylutens</name>
    <dbReference type="NCBI Taxonomy" id="2226"/>
    <lineage>
        <taxon>Archaea</taxon>
        <taxon>Methanobacteriati</taxon>
        <taxon>Methanobacteriota</taxon>
        <taxon>Stenosarchaea group</taxon>
        <taxon>Methanomicrobia</taxon>
        <taxon>Methanosarcinales</taxon>
        <taxon>Methanosarcinaceae</taxon>
        <taxon>Methanococcoides</taxon>
    </lineage>
</organism>
<keyword evidence="4 6" id="KW-0255">Endonuclease</keyword>
<dbReference type="GO" id="GO:0003723">
    <property type="term" value="F:RNA binding"/>
    <property type="evidence" value="ECO:0007669"/>
    <property type="project" value="InterPro"/>
</dbReference>
<accession>A0A099T339</accession>
<comment type="catalytic activity">
    <reaction evidence="6">
        <text>Endonucleolytic cleavage of RNA, removing 5'-extranucleotides from tRNA precursor.</text>
        <dbReference type="EC" id="3.1.26.5"/>
    </reaction>
</comment>
<dbReference type="SUPFAM" id="SSF101744">
    <property type="entry name" value="Rof/RNase P subunit-like"/>
    <property type="match status" value="1"/>
</dbReference>
<gene>
    <name evidence="6" type="primary">rnp1</name>
    <name evidence="7" type="ORF">LI82_01880</name>
</gene>
<comment type="similarity">
    <text evidence="6">Belongs to the eukaryotic/archaeal RNase P protein component 1 family.</text>
</comment>
<comment type="caution">
    <text evidence="7">The sequence shown here is derived from an EMBL/GenBank/DDBJ whole genome shotgun (WGS) entry which is preliminary data.</text>
</comment>
<evidence type="ECO:0000313" key="7">
    <source>
        <dbReference type="EMBL" id="KGK99527.1"/>
    </source>
</evidence>
<dbReference type="AlphaFoldDB" id="A0A099T339"/>
<dbReference type="Gene3D" id="2.30.30.210">
    <property type="entry name" value="Ribonuclease P/MRP, subunit p29"/>
    <property type="match status" value="1"/>
</dbReference>
<dbReference type="GO" id="GO:0004526">
    <property type="term" value="F:ribonuclease P activity"/>
    <property type="evidence" value="ECO:0007669"/>
    <property type="project" value="UniProtKB-UniRule"/>
</dbReference>
<dbReference type="InterPro" id="IPR002730">
    <property type="entry name" value="Rpp29/RNP1"/>
</dbReference>
<proteinExistence type="inferred from homology"/>
<dbReference type="InterPro" id="IPR023534">
    <property type="entry name" value="Rof/RNase_P-like"/>
</dbReference>
<dbReference type="NCBIfam" id="NF046110">
    <property type="entry name" value="RNaseP1Mthb"/>
    <property type="match status" value="1"/>
</dbReference>
<dbReference type="HAMAP" id="MF_00754">
    <property type="entry name" value="RNase_P_1"/>
    <property type="match status" value="1"/>
</dbReference>
<evidence type="ECO:0000256" key="5">
    <source>
        <dbReference type="ARBA" id="ARBA00022801"/>
    </source>
</evidence>
<dbReference type="OrthoDB" id="39019at2157"/>
<evidence type="ECO:0000256" key="6">
    <source>
        <dbReference type="HAMAP-Rule" id="MF_00754"/>
    </source>
</evidence>
<keyword evidence="3 6" id="KW-0540">Nuclease</keyword>